<dbReference type="EMBL" id="JALLPJ020001348">
    <property type="protein sequence ID" value="KAL3768395.1"/>
    <property type="molecule type" value="Genomic_DNA"/>
</dbReference>
<evidence type="ECO:0000313" key="2">
    <source>
        <dbReference type="EMBL" id="KAL3768395.1"/>
    </source>
</evidence>
<feature type="transmembrane region" description="Helical" evidence="1">
    <location>
        <begin position="17"/>
        <end position="36"/>
    </location>
</feature>
<protein>
    <submittedName>
        <fullName evidence="2">Uncharacterized protein</fullName>
    </submittedName>
</protein>
<accession>A0ABD3MWU3</accession>
<reference evidence="2 3" key="1">
    <citation type="submission" date="2024-10" db="EMBL/GenBank/DDBJ databases">
        <title>Updated reference genomes for cyclostephanoid diatoms.</title>
        <authorList>
            <person name="Roberts W.R."/>
            <person name="Alverson A.J."/>
        </authorList>
    </citation>
    <scope>NUCLEOTIDE SEQUENCE [LARGE SCALE GENOMIC DNA]</scope>
    <source>
        <strain evidence="2 3">AJA010-31</strain>
    </source>
</reference>
<organism evidence="2 3">
    <name type="scientific">Cyclotella atomus</name>
    <dbReference type="NCBI Taxonomy" id="382360"/>
    <lineage>
        <taxon>Eukaryota</taxon>
        <taxon>Sar</taxon>
        <taxon>Stramenopiles</taxon>
        <taxon>Ochrophyta</taxon>
        <taxon>Bacillariophyta</taxon>
        <taxon>Coscinodiscophyceae</taxon>
        <taxon>Thalassiosirophycidae</taxon>
        <taxon>Stephanodiscales</taxon>
        <taxon>Stephanodiscaceae</taxon>
        <taxon>Cyclotella</taxon>
    </lineage>
</organism>
<comment type="caution">
    <text evidence="2">The sequence shown here is derived from an EMBL/GenBank/DDBJ whole genome shotgun (WGS) entry which is preliminary data.</text>
</comment>
<name>A0ABD3MWU3_9STRA</name>
<keyword evidence="1" id="KW-0812">Transmembrane</keyword>
<evidence type="ECO:0000256" key="1">
    <source>
        <dbReference type="SAM" id="Phobius"/>
    </source>
</evidence>
<dbReference type="AlphaFoldDB" id="A0ABD3MWU3"/>
<sequence length="64" mass="7189">MDTNRLLAAEETASLDYTVFSVVIATLVIVLVVEVLRHQLDVAASGNPFFQTVLELMYREYPCI</sequence>
<gene>
    <name evidence="2" type="ORF">ACHAWO_010627</name>
</gene>
<keyword evidence="1" id="KW-0472">Membrane</keyword>
<proteinExistence type="predicted"/>
<keyword evidence="3" id="KW-1185">Reference proteome</keyword>
<evidence type="ECO:0000313" key="3">
    <source>
        <dbReference type="Proteomes" id="UP001530400"/>
    </source>
</evidence>
<keyword evidence="1" id="KW-1133">Transmembrane helix</keyword>
<dbReference type="Proteomes" id="UP001530400">
    <property type="component" value="Unassembled WGS sequence"/>
</dbReference>